<gene>
    <name evidence="6" type="ORF">MES5069_200056</name>
</gene>
<keyword evidence="7" id="KW-1185">Reference proteome</keyword>
<dbReference type="EMBL" id="CAKXZT010000113">
    <property type="protein sequence ID" value="CAH2398533.1"/>
    <property type="molecule type" value="Genomic_DNA"/>
</dbReference>
<evidence type="ECO:0000313" key="6">
    <source>
        <dbReference type="EMBL" id="CAH2398533.1"/>
    </source>
</evidence>
<sequence length="310" mass="33957">MTIRQGGVIDIDTVVLPVSSELVSGFKVRRVLPSKYGRMVGPFVLFDQMGPAVFNTGQGFDVGPHPHIGLAAVTYLIDGEIVHRDSLGKVQALRPGEVSWMTAGSGIVHSERTPPEARASGSNFFGIQAWVALPCRHEEVAADFAHYSEPEIPRTCARGVEFTLIAGASDGFVSPVRTFSDMVFAEIVLTSGARYQVRPEHHERAVYVVAGEVEIVGRPGSFRAAELILLEPGAEIVLKAPAFHSSRLMLMGGEPFPEPRHVYWNFVSSSAERIEQAKTDWRERRFPEVPGEEEFAPLPKDLDQNANGLP</sequence>
<dbReference type="SUPFAM" id="SSF51182">
    <property type="entry name" value="RmlC-like cupins"/>
    <property type="match status" value="1"/>
</dbReference>
<comment type="caution">
    <text evidence="6">The sequence shown here is derived from an EMBL/GenBank/DDBJ whole genome shotgun (WGS) entry which is preliminary data.</text>
</comment>
<accession>A0ABM9DPE9</accession>
<dbReference type="Pfam" id="PF05726">
    <property type="entry name" value="Pirin_C"/>
    <property type="match status" value="1"/>
</dbReference>
<feature type="domain" description="Pirin N-terminal" evidence="4">
    <location>
        <begin position="26"/>
        <end position="131"/>
    </location>
</feature>
<dbReference type="CDD" id="cd02247">
    <property type="entry name" value="cupin_pirin_C"/>
    <property type="match status" value="1"/>
</dbReference>
<protein>
    <submittedName>
        <fullName evidence="6">Pirin-like protein CC_3178</fullName>
    </submittedName>
</protein>
<evidence type="ECO:0000256" key="1">
    <source>
        <dbReference type="ARBA" id="ARBA00008416"/>
    </source>
</evidence>
<name>A0ABM9DPE9_9HYPH</name>
<dbReference type="InterPro" id="IPR012093">
    <property type="entry name" value="Pirin"/>
</dbReference>
<dbReference type="PANTHER" id="PTHR13903">
    <property type="entry name" value="PIRIN-RELATED"/>
    <property type="match status" value="1"/>
</dbReference>
<dbReference type="Proteomes" id="UP001153050">
    <property type="component" value="Unassembled WGS sequence"/>
</dbReference>
<reference evidence="6 7" key="1">
    <citation type="submission" date="2022-03" db="EMBL/GenBank/DDBJ databases">
        <authorList>
            <person name="Brunel B."/>
        </authorList>
    </citation>
    <scope>NUCLEOTIDE SEQUENCE [LARGE SCALE GENOMIC DNA]</scope>
    <source>
        <strain evidence="6">STM5069sample</strain>
    </source>
</reference>
<dbReference type="PANTHER" id="PTHR13903:SF8">
    <property type="entry name" value="PIRIN"/>
    <property type="match status" value="1"/>
</dbReference>
<dbReference type="PIRSF" id="PIRSF006232">
    <property type="entry name" value="Pirin"/>
    <property type="match status" value="1"/>
</dbReference>
<comment type="similarity">
    <text evidence="1 2">Belongs to the pirin family.</text>
</comment>
<feature type="region of interest" description="Disordered" evidence="3">
    <location>
        <begin position="282"/>
        <end position="310"/>
    </location>
</feature>
<dbReference type="Pfam" id="PF02678">
    <property type="entry name" value="Pirin"/>
    <property type="match status" value="1"/>
</dbReference>
<evidence type="ECO:0000259" key="4">
    <source>
        <dbReference type="Pfam" id="PF02678"/>
    </source>
</evidence>
<dbReference type="InterPro" id="IPR011051">
    <property type="entry name" value="RmlC_Cupin_sf"/>
</dbReference>
<evidence type="ECO:0000313" key="7">
    <source>
        <dbReference type="Proteomes" id="UP001153050"/>
    </source>
</evidence>
<evidence type="ECO:0000259" key="5">
    <source>
        <dbReference type="Pfam" id="PF05726"/>
    </source>
</evidence>
<dbReference type="InterPro" id="IPR014710">
    <property type="entry name" value="RmlC-like_jellyroll"/>
</dbReference>
<evidence type="ECO:0000256" key="2">
    <source>
        <dbReference type="RuleBase" id="RU003457"/>
    </source>
</evidence>
<dbReference type="Gene3D" id="2.60.120.10">
    <property type="entry name" value="Jelly Rolls"/>
    <property type="match status" value="2"/>
</dbReference>
<dbReference type="InterPro" id="IPR003829">
    <property type="entry name" value="Pirin_N_dom"/>
</dbReference>
<dbReference type="InterPro" id="IPR008778">
    <property type="entry name" value="Pirin_C_dom"/>
</dbReference>
<proteinExistence type="inferred from homology"/>
<dbReference type="RefSeq" id="WP_254017589.1">
    <property type="nucleotide sequence ID" value="NZ_CAKXZT010000113.1"/>
</dbReference>
<evidence type="ECO:0000256" key="3">
    <source>
        <dbReference type="SAM" id="MobiDB-lite"/>
    </source>
</evidence>
<dbReference type="CDD" id="cd02909">
    <property type="entry name" value="cupin_pirin_N"/>
    <property type="match status" value="1"/>
</dbReference>
<feature type="domain" description="Pirin C-terminal" evidence="5">
    <location>
        <begin position="185"/>
        <end position="286"/>
    </location>
</feature>
<organism evidence="6 7">
    <name type="scientific">Mesorhizobium escarrei</name>
    <dbReference type="NCBI Taxonomy" id="666018"/>
    <lineage>
        <taxon>Bacteria</taxon>
        <taxon>Pseudomonadati</taxon>
        <taxon>Pseudomonadota</taxon>
        <taxon>Alphaproteobacteria</taxon>
        <taxon>Hyphomicrobiales</taxon>
        <taxon>Phyllobacteriaceae</taxon>
        <taxon>Mesorhizobium</taxon>
    </lineage>
</organism>